<evidence type="ECO:0000313" key="1">
    <source>
        <dbReference type="EMBL" id="RZR72304.1"/>
    </source>
</evidence>
<organism evidence="1">
    <name type="scientific">Ensete ventricosum</name>
    <name type="common">Abyssinian banana</name>
    <name type="synonym">Musa ensete</name>
    <dbReference type="NCBI Taxonomy" id="4639"/>
    <lineage>
        <taxon>Eukaryota</taxon>
        <taxon>Viridiplantae</taxon>
        <taxon>Streptophyta</taxon>
        <taxon>Embryophyta</taxon>
        <taxon>Tracheophyta</taxon>
        <taxon>Spermatophyta</taxon>
        <taxon>Magnoliopsida</taxon>
        <taxon>Liliopsida</taxon>
        <taxon>Zingiberales</taxon>
        <taxon>Musaceae</taxon>
        <taxon>Ensete</taxon>
    </lineage>
</organism>
<gene>
    <name evidence="1" type="ORF">BHM03_00012136</name>
</gene>
<dbReference type="AlphaFoldDB" id="A0A445MDK8"/>
<name>A0A445MDK8_ENSVE</name>
<sequence>MTIKQKSLTFGSSIHPRLGEARRGRQSIVGSNHNSLYHFWQRFTLSHKHQSTKGYVNNEIGTYRKHMQNNEISMHLYKIIRCNIN</sequence>
<reference evidence="1" key="1">
    <citation type="journal article" date="2018" name="Data Brief">
        <title>Genome sequence data from 17 accessions of Ensete ventricosum, a staple food crop for millions in Ethiopia.</title>
        <authorList>
            <person name="Yemataw Z."/>
            <person name="Muzemil S."/>
            <person name="Ambachew D."/>
            <person name="Tripathi L."/>
            <person name="Tesfaye K."/>
            <person name="Chala A."/>
            <person name="Farbos A."/>
            <person name="O'Neill P."/>
            <person name="Moore K."/>
            <person name="Grant M."/>
            <person name="Studholme D.J."/>
        </authorList>
    </citation>
    <scope>NUCLEOTIDE SEQUENCE [LARGE SCALE GENOMIC DNA]</scope>
    <source>
        <tissue evidence="1">Leaf</tissue>
    </source>
</reference>
<dbReference type="EMBL" id="KV875659">
    <property type="protein sequence ID" value="RZR72304.1"/>
    <property type="molecule type" value="Genomic_DNA"/>
</dbReference>
<proteinExistence type="predicted"/>
<protein>
    <submittedName>
        <fullName evidence="1">Uncharacterized protein</fullName>
    </submittedName>
</protein>
<dbReference type="Proteomes" id="UP000290560">
    <property type="component" value="Unassembled WGS sequence"/>
</dbReference>
<accession>A0A445MDK8</accession>